<name>A0ABS4E1G7_9HYPH</name>
<evidence type="ECO:0000256" key="2">
    <source>
        <dbReference type="ARBA" id="ARBA00022475"/>
    </source>
</evidence>
<evidence type="ECO:0000256" key="6">
    <source>
        <dbReference type="SAM" id="Phobius"/>
    </source>
</evidence>
<dbReference type="RefSeq" id="WP_209946594.1">
    <property type="nucleotide sequence ID" value="NZ_JAGGJU010000008.1"/>
</dbReference>
<dbReference type="Proteomes" id="UP000759443">
    <property type="component" value="Unassembled WGS sequence"/>
</dbReference>
<evidence type="ECO:0000256" key="3">
    <source>
        <dbReference type="ARBA" id="ARBA00022692"/>
    </source>
</evidence>
<feature type="domain" description="Prepilin type IV endopeptidase peptidase" evidence="7">
    <location>
        <begin position="8"/>
        <end position="112"/>
    </location>
</feature>
<evidence type="ECO:0000313" key="8">
    <source>
        <dbReference type="EMBL" id="MBP1851749.1"/>
    </source>
</evidence>
<dbReference type="PANTHER" id="PTHR36506">
    <property type="entry name" value="PREFLAGELLIN PEPTIDASE"/>
    <property type="match status" value="1"/>
</dbReference>
<keyword evidence="2" id="KW-1003">Cell membrane</keyword>
<keyword evidence="9" id="KW-1185">Reference proteome</keyword>
<dbReference type="EMBL" id="JAGGJU010000008">
    <property type="protein sequence ID" value="MBP1851749.1"/>
    <property type="molecule type" value="Genomic_DNA"/>
</dbReference>
<dbReference type="Gene3D" id="1.20.120.1220">
    <property type="match status" value="1"/>
</dbReference>
<evidence type="ECO:0000256" key="1">
    <source>
        <dbReference type="ARBA" id="ARBA00004651"/>
    </source>
</evidence>
<dbReference type="Pfam" id="PF01478">
    <property type="entry name" value="Peptidase_A24"/>
    <property type="match status" value="1"/>
</dbReference>
<feature type="transmembrane region" description="Helical" evidence="6">
    <location>
        <begin position="27"/>
        <end position="46"/>
    </location>
</feature>
<comment type="subcellular location">
    <subcellularLocation>
        <location evidence="1">Cell membrane</location>
        <topology evidence="1">Multi-pass membrane protein</topology>
    </subcellularLocation>
</comment>
<evidence type="ECO:0000256" key="4">
    <source>
        <dbReference type="ARBA" id="ARBA00022989"/>
    </source>
</evidence>
<gene>
    <name evidence="8" type="ORF">J2Z17_003197</name>
</gene>
<keyword evidence="4 6" id="KW-1133">Transmembrane helix</keyword>
<proteinExistence type="predicted"/>
<reference evidence="8 9" key="1">
    <citation type="submission" date="2021-03" db="EMBL/GenBank/DDBJ databases">
        <title>Genomic Encyclopedia of Type Strains, Phase IV (KMG-IV): sequencing the most valuable type-strain genomes for metagenomic binning, comparative biology and taxonomic classification.</title>
        <authorList>
            <person name="Goeker M."/>
        </authorList>
    </citation>
    <scope>NUCLEOTIDE SEQUENCE [LARGE SCALE GENOMIC DNA]</scope>
    <source>
        <strain evidence="8 9">DSM 21600</strain>
    </source>
</reference>
<evidence type="ECO:0000259" key="7">
    <source>
        <dbReference type="Pfam" id="PF01478"/>
    </source>
</evidence>
<dbReference type="PANTHER" id="PTHR36506:SF1">
    <property type="entry name" value="PREFLAGELLIN PEPTIDASE"/>
    <property type="match status" value="1"/>
</dbReference>
<protein>
    <submittedName>
        <fullName evidence="8">Prepilin peptidase CpaA</fullName>
        <ecNumber evidence="8">3.4.23.43</ecNumber>
    </submittedName>
</protein>
<keyword evidence="5 6" id="KW-0472">Membrane</keyword>
<accession>A0ABS4E1G7</accession>
<dbReference type="EC" id="3.4.23.43" evidence="8"/>
<keyword evidence="8" id="KW-0378">Hydrolase</keyword>
<evidence type="ECO:0000313" key="9">
    <source>
        <dbReference type="Proteomes" id="UP000759443"/>
    </source>
</evidence>
<dbReference type="GO" id="GO:0004190">
    <property type="term" value="F:aspartic-type endopeptidase activity"/>
    <property type="evidence" value="ECO:0007669"/>
    <property type="project" value="UniProtKB-EC"/>
</dbReference>
<feature type="transmembrane region" description="Helical" evidence="6">
    <location>
        <begin position="97"/>
        <end position="118"/>
    </location>
</feature>
<dbReference type="InterPro" id="IPR052218">
    <property type="entry name" value="Preflagellin_Peptidase"/>
</dbReference>
<sequence>MIVTLIFLLFPICLVLAALTDLLEMTIPNHIPLALILGFLVVAPFIDIGWTGFGWHLAAGAVVFAACFALFAFGVMGGGDAKLLSAAALWFGFNESLLSFAIYVSYIGGLLTVLLILLRSRSSIVMTLNLPLPDSLISAKKVPYGIAIGIAGLIAYQDSPIVLWALSAGK</sequence>
<comment type="caution">
    <text evidence="8">The sequence shown here is derived from an EMBL/GenBank/DDBJ whole genome shotgun (WGS) entry which is preliminary data.</text>
</comment>
<evidence type="ECO:0000256" key="5">
    <source>
        <dbReference type="ARBA" id="ARBA00023136"/>
    </source>
</evidence>
<organism evidence="8 9">
    <name type="scientific">Rhizobium halophytocola</name>
    <dbReference type="NCBI Taxonomy" id="735519"/>
    <lineage>
        <taxon>Bacteria</taxon>
        <taxon>Pseudomonadati</taxon>
        <taxon>Pseudomonadota</taxon>
        <taxon>Alphaproteobacteria</taxon>
        <taxon>Hyphomicrobiales</taxon>
        <taxon>Rhizobiaceae</taxon>
        <taxon>Rhizobium/Agrobacterium group</taxon>
        <taxon>Rhizobium</taxon>
    </lineage>
</organism>
<dbReference type="InterPro" id="IPR000045">
    <property type="entry name" value="Prepilin_IV_endopep_pep"/>
</dbReference>
<keyword evidence="3 6" id="KW-0812">Transmembrane</keyword>
<feature type="transmembrane region" description="Helical" evidence="6">
    <location>
        <begin position="53"/>
        <end position="77"/>
    </location>
</feature>